<dbReference type="EMBL" id="JACAZF010000016">
    <property type="protein sequence ID" value="KAF7289784.1"/>
    <property type="molecule type" value="Genomic_DNA"/>
</dbReference>
<dbReference type="RefSeq" id="XP_037213513.1">
    <property type="nucleotide sequence ID" value="XM_037369957.1"/>
</dbReference>
<dbReference type="PROSITE" id="PS50181">
    <property type="entry name" value="FBOX"/>
    <property type="match status" value="1"/>
</dbReference>
<dbReference type="AlphaFoldDB" id="A0A8H6VQA9"/>
<dbReference type="Proteomes" id="UP000636479">
    <property type="component" value="Unassembled WGS sequence"/>
</dbReference>
<comment type="caution">
    <text evidence="2">The sequence shown here is derived from an EMBL/GenBank/DDBJ whole genome shotgun (WGS) entry which is preliminary data.</text>
</comment>
<dbReference type="InterPro" id="IPR001810">
    <property type="entry name" value="F-box_dom"/>
</dbReference>
<dbReference type="Gene3D" id="1.20.1280.50">
    <property type="match status" value="1"/>
</dbReference>
<gene>
    <name evidence="2" type="ORF">MIND_01352600</name>
</gene>
<dbReference type="InterPro" id="IPR036047">
    <property type="entry name" value="F-box-like_dom_sf"/>
</dbReference>
<keyword evidence="3" id="KW-1185">Reference proteome</keyword>
<dbReference type="SUPFAM" id="SSF81383">
    <property type="entry name" value="F-box domain"/>
    <property type="match status" value="1"/>
</dbReference>
<feature type="domain" description="F-box" evidence="1">
    <location>
        <begin position="1"/>
        <end position="48"/>
    </location>
</feature>
<dbReference type="GeneID" id="59352473"/>
<sequence>MAFPVDFPPELLARIMHHIPYFTLLLVVPRVCRAWKSMVDTDPVLQMRIFRRPSAVYMDVGVKQSSLEKDSEPLVFHPLVDKVSYPIGAPAAEVYFPHPAEIGGIDLDADIVTLDDGDDDDEEWADVERRPFMFAADPDDRDPVPLADCAVAHDLATIPAVHSIELITMDRDDEEYPVRIENPAGITILDIFVRLQQACKEEVQTPDGRVPLEEALCDIFYEGLVNSHRKGRHVKTYMNFGT</sequence>
<dbReference type="OrthoDB" id="3025414at2759"/>
<evidence type="ECO:0000259" key="1">
    <source>
        <dbReference type="PROSITE" id="PS50181"/>
    </source>
</evidence>
<organism evidence="2 3">
    <name type="scientific">Mycena indigotica</name>
    <dbReference type="NCBI Taxonomy" id="2126181"/>
    <lineage>
        <taxon>Eukaryota</taxon>
        <taxon>Fungi</taxon>
        <taxon>Dikarya</taxon>
        <taxon>Basidiomycota</taxon>
        <taxon>Agaricomycotina</taxon>
        <taxon>Agaricomycetes</taxon>
        <taxon>Agaricomycetidae</taxon>
        <taxon>Agaricales</taxon>
        <taxon>Marasmiineae</taxon>
        <taxon>Mycenaceae</taxon>
        <taxon>Mycena</taxon>
    </lineage>
</organism>
<accession>A0A8H6VQA9</accession>
<proteinExistence type="predicted"/>
<reference evidence="2" key="1">
    <citation type="submission" date="2020-05" db="EMBL/GenBank/DDBJ databases">
        <title>Mycena genomes resolve the evolution of fungal bioluminescence.</title>
        <authorList>
            <person name="Tsai I.J."/>
        </authorList>
    </citation>
    <scope>NUCLEOTIDE SEQUENCE</scope>
    <source>
        <strain evidence="2">171206Taipei</strain>
    </source>
</reference>
<protein>
    <submittedName>
        <fullName evidence="2">F-box domain-containing protein</fullName>
    </submittedName>
</protein>
<evidence type="ECO:0000313" key="2">
    <source>
        <dbReference type="EMBL" id="KAF7289784.1"/>
    </source>
</evidence>
<name>A0A8H6VQA9_9AGAR</name>
<evidence type="ECO:0000313" key="3">
    <source>
        <dbReference type="Proteomes" id="UP000636479"/>
    </source>
</evidence>
<dbReference type="Pfam" id="PF00646">
    <property type="entry name" value="F-box"/>
    <property type="match status" value="1"/>
</dbReference>